<evidence type="ECO:0000256" key="1">
    <source>
        <dbReference type="ARBA" id="ARBA00022801"/>
    </source>
</evidence>
<gene>
    <name evidence="5" type="ORF">JN03_0349</name>
    <name evidence="4" type="ORF">QJ129_01555</name>
</gene>
<dbReference type="PROSITE" id="PS51462">
    <property type="entry name" value="NUDIX"/>
    <property type="match status" value="1"/>
</dbReference>
<dbReference type="PROSITE" id="PS00893">
    <property type="entry name" value="NUDIX_BOX"/>
    <property type="match status" value="1"/>
</dbReference>
<comment type="similarity">
    <text evidence="2">Belongs to the Nudix hydrolase family.</text>
</comment>
<dbReference type="GO" id="GO:0004081">
    <property type="term" value="F:bis(5'-nucleosyl)-tetraphosphatase (asymmetrical) activity"/>
    <property type="evidence" value="ECO:0007669"/>
    <property type="project" value="TreeGrafter"/>
</dbReference>
<dbReference type="EMBL" id="JASBCP010000002">
    <property type="protein sequence ID" value="MDI3047944.1"/>
    <property type="molecule type" value="Genomic_DNA"/>
</dbReference>
<name>A0A063YHT7_9BACT</name>
<dbReference type="PANTHER" id="PTHR21340:SF0">
    <property type="entry name" value="BIS(5'-NUCLEOSYL)-TETRAPHOSPHATASE [ASYMMETRICAL]"/>
    <property type="match status" value="1"/>
</dbReference>
<dbReference type="AlphaFoldDB" id="A0A063YHT7"/>
<reference evidence="5 6" key="1">
    <citation type="submission" date="2019-03" db="EMBL/GenBank/DDBJ databases">
        <title>Genomic Encyclopedia of Archaeal and Bacterial Type Strains, Phase II (KMG-II): from individual species to whole genera.</title>
        <authorList>
            <person name="Goeker M."/>
        </authorList>
    </citation>
    <scope>NUCLEOTIDE SEQUENCE [LARGE SCALE GENOMIC DNA]</scope>
    <source>
        <strain evidence="5 6">ATCC 25591</strain>
    </source>
</reference>
<dbReference type="Gene3D" id="3.90.79.10">
    <property type="entry name" value="Nucleoside Triphosphate Pyrophosphohydrolase"/>
    <property type="match status" value="1"/>
</dbReference>
<dbReference type="PANTHER" id="PTHR21340">
    <property type="entry name" value="DIADENOSINE 5,5-P1,P4-TETRAPHOSPHATE PYROPHOSPHOHYDROLASE MUTT"/>
    <property type="match status" value="1"/>
</dbReference>
<organism evidence="5 6">
    <name type="scientific">Metamycoplasma hyosynoviae</name>
    <dbReference type="NCBI Taxonomy" id="29559"/>
    <lineage>
        <taxon>Bacteria</taxon>
        <taxon>Bacillati</taxon>
        <taxon>Mycoplasmatota</taxon>
        <taxon>Mycoplasmoidales</taxon>
        <taxon>Metamycoplasmataceae</taxon>
        <taxon>Metamycoplasma</taxon>
    </lineage>
</organism>
<dbReference type="GO" id="GO:0006754">
    <property type="term" value="P:ATP biosynthetic process"/>
    <property type="evidence" value="ECO:0007669"/>
    <property type="project" value="TreeGrafter"/>
</dbReference>
<keyword evidence="1 2" id="KW-0378">Hydrolase</keyword>
<proteinExistence type="inferred from homology"/>
<dbReference type="InterPro" id="IPR020476">
    <property type="entry name" value="Nudix_hydrolase"/>
</dbReference>
<evidence type="ECO:0000313" key="4">
    <source>
        <dbReference type="EMBL" id="MDI3047944.1"/>
    </source>
</evidence>
<reference evidence="4" key="2">
    <citation type="submission" date="2023-04" db="EMBL/GenBank/DDBJ databases">
        <title>Genomes of recent Mycoplasma hyosynoviae isolates 2023.</title>
        <authorList>
            <person name="Spergser J."/>
        </authorList>
    </citation>
    <scope>NUCLEOTIDE SEQUENCE</scope>
    <source>
        <strain evidence="4">SN1J23N</strain>
    </source>
</reference>
<dbReference type="EMBL" id="SOCH01000003">
    <property type="protein sequence ID" value="TDU97830.1"/>
    <property type="molecule type" value="Genomic_DNA"/>
</dbReference>
<dbReference type="InterPro" id="IPR051325">
    <property type="entry name" value="Nudix_hydrolase_domain"/>
</dbReference>
<sequence length="142" mass="16723">MIKEVSCGAITFSKRKFRLTKVLLIKQKNSHYFTFPKGHQEQGETHEQTAIRELKEETNIDINIIEGFKDKNTYSPYQNCIKDVFYFCAEAKNINLEKQDAEIQKIGWYSIGIAALKLHYKKDKQMLKTAYKVFKNYKKTTK</sequence>
<dbReference type="Pfam" id="PF00293">
    <property type="entry name" value="NUDIX"/>
    <property type="match status" value="1"/>
</dbReference>
<protein>
    <submittedName>
        <fullName evidence="5">ADP-ribose pyrophosphatase YjhB (NUDIX family)</fullName>
    </submittedName>
    <submittedName>
        <fullName evidence="4">NUDIX domain-containing protein</fullName>
    </submittedName>
</protein>
<dbReference type="GO" id="GO:0006167">
    <property type="term" value="P:AMP biosynthetic process"/>
    <property type="evidence" value="ECO:0007669"/>
    <property type="project" value="TreeGrafter"/>
</dbReference>
<evidence type="ECO:0000313" key="6">
    <source>
        <dbReference type="Proteomes" id="UP000294882"/>
    </source>
</evidence>
<dbReference type="InterPro" id="IPR000086">
    <property type="entry name" value="NUDIX_hydrolase_dom"/>
</dbReference>
<dbReference type="PRINTS" id="PR00502">
    <property type="entry name" value="NUDIXFAMILY"/>
</dbReference>
<dbReference type="SUPFAM" id="SSF55811">
    <property type="entry name" value="Nudix"/>
    <property type="match status" value="1"/>
</dbReference>
<dbReference type="RefSeq" id="WP_036441487.1">
    <property type="nucleotide sequence ID" value="NZ_CP101128.1"/>
</dbReference>
<evidence type="ECO:0000313" key="5">
    <source>
        <dbReference type="EMBL" id="TDU97830.1"/>
    </source>
</evidence>
<dbReference type="Proteomes" id="UP001233782">
    <property type="component" value="Unassembled WGS sequence"/>
</dbReference>
<accession>A0A063YHT7</accession>
<evidence type="ECO:0000259" key="3">
    <source>
        <dbReference type="PROSITE" id="PS51462"/>
    </source>
</evidence>
<dbReference type="Proteomes" id="UP000294882">
    <property type="component" value="Unassembled WGS sequence"/>
</dbReference>
<evidence type="ECO:0000256" key="2">
    <source>
        <dbReference type="RuleBase" id="RU003476"/>
    </source>
</evidence>
<dbReference type="InterPro" id="IPR020084">
    <property type="entry name" value="NUDIX_hydrolase_CS"/>
</dbReference>
<dbReference type="InterPro" id="IPR015797">
    <property type="entry name" value="NUDIX_hydrolase-like_dom_sf"/>
</dbReference>
<comment type="caution">
    <text evidence="5">The sequence shown here is derived from an EMBL/GenBank/DDBJ whole genome shotgun (WGS) entry which is preliminary data.</text>
</comment>
<feature type="domain" description="Nudix hydrolase" evidence="3">
    <location>
        <begin position="2"/>
        <end position="131"/>
    </location>
</feature>